<dbReference type="GO" id="GO:0005886">
    <property type="term" value="C:plasma membrane"/>
    <property type="evidence" value="ECO:0007669"/>
    <property type="project" value="TreeGrafter"/>
</dbReference>
<accession>A0A645AGS3</accession>
<comment type="subcellular location">
    <subcellularLocation>
        <location evidence="1">Membrane</location>
        <topology evidence="1">Multi-pass membrane protein</topology>
    </subcellularLocation>
</comment>
<feature type="transmembrane region" description="Helical" evidence="5">
    <location>
        <begin position="125"/>
        <end position="152"/>
    </location>
</feature>
<evidence type="ECO:0000256" key="3">
    <source>
        <dbReference type="ARBA" id="ARBA00022989"/>
    </source>
</evidence>
<dbReference type="InterPro" id="IPR000292">
    <property type="entry name" value="For/NO2_transpt"/>
</dbReference>
<keyword evidence="3 5" id="KW-1133">Transmembrane helix</keyword>
<evidence type="ECO:0000256" key="2">
    <source>
        <dbReference type="ARBA" id="ARBA00022692"/>
    </source>
</evidence>
<reference evidence="6" key="1">
    <citation type="submission" date="2019-08" db="EMBL/GenBank/DDBJ databases">
        <authorList>
            <person name="Kucharzyk K."/>
            <person name="Murdoch R.W."/>
            <person name="Higgins S."/>
            <person name="Loffler F."/>
        </authorList>
    </citation>
    <scope>NUCLEOTIDE SEQUENCE</scope>
</reference>
<feature type="transmembrane region" description="Helical" evidence="5">
    <location>
        <begin position="252"/>
        <end position="273"/>
    </location>
</feature>
<keyword evidence="4 5" id="KW-0472">Membrane</keyword>
<protein>
    <submittedName>
        <fullName evidence="6">Putative formate transporter 2</fullName>
    </submittedName>
</protein>
<feature type="transmembrane region" description="Helical" evidence="5">
    <location>
        <begin position="172"/>
        <end position="195"/>
    </location>
</feature>
<evidence type="ECO:0000256" key="1">
    <source>
        <dbReference type="ARBA" id="ARBA00004141"/>
    </source>
</evidence>
<dbReference type="Gene3D" id="1.20.1080.10">
    <property type="entry name" value="Glycerol uptake facilitator protein"/>
    <property type="match status" value="1"/>
</dbReference>
<organism evidence="6">
    <name type="scientific">bioreactor metagenome</name>
    <dbReference type="NCBI Taxonomy" id="1076179"/>
    <lineage>
        <taxon>unclassified sequences</taxon>
        <taxon>metagenomes</taxon>
        <taxon>ecological metagenomes</taxon>
    </lineage>
</organism>
<keyword evidence="2 5" id="KW-0812">Transmembrane</keyword>
<evidence type="ECO:0000313" key="6">
    <source>
        <dbReference type="EMBL" id="MPM52395.1"/>
    </source>
</evidence>
<feature type="transmembrane region" description="Helical" evidence="5">
    <location>
        <begin position="81"/>
        <end position="98"/>
    </location>
</feature>
<evidence type="ECO:0000256" key="4">
    <source>
        <dbReference type="ARBA" id="ARBA00023136"/>
    </source>
</evidence>
<sequence>MIYLFRIAQTIREMKKVEQKYQGAAMTTVDKSALKKSDLFETSQVKYFIRCMLAGMFLTLGTSIAVMVAEKAEHMLPGSGKFFYSFMFAWSLVMINYMNTELGTSNMMYMTAAIYRKVLAPKRALAILFACILFNLIGGTIASFIMSFTNIFQDLPAEHFLFHAVEGKLLKTPIQMVAEGIFANVIVNTTVFVSAHMKDDAGKLFSTIFIIFIFAFLGFEHVIANFSSFSLAFFAFGGALPGMTVGSVLTNWFFAMIGNYIGGGLIIGLLYAWMNKDSEVYVD</sequence>
<feature type="transmembrane region" description="Helical" evidence="5">
    <location>
        <begin position="207"/>
        <end position="240"/>
    </location>
</feature>
<evidence type="ECO:0000256" key="5">
    <source>
        <dbReference type="SAM" id="Phobius"/>
    </source>
</evidence>
<dbReference type="InterPro" id="IPR023271">
    <property type="entry name" value="Aquaporin-like"/>
</dbReference>
<dbReference type="PANTHER" id="PTHR30520:SF8">
    <property type="entry name" value="NITRITE TRANSPORTER NIRC"/>
    <property type="match status" value="1"/>
</dbReference>
<gene>
    <name evidence="6" type="primary">focB_1</name>
    <name evidence="6" type="ORF">SDC9_99154</name>
</gene>
<dbReference type="AlphaFoldDB" id="A0A645AGS3"/>
<proteinExistence type="predicted"/>
<dbReference type="GO" id="GO:0015499">
    <property type="term" value="F:formate transmembrane transporter activity"/>
    <property type="evidence" value="ECO:0007669"/>
    <property type="project" value="TreeGrafter"/>
</dbReference>
<comment type="caution">
    <text evidence="6">The sequence shown here is derived from an EMBL/GenBank/DDBJ whole genome shotgun (WGS) entry which is preliminary data.</text>
</comment>
<dbReference type="Pfam" id="PF01226">
    <property type="entry name" value="Form_Nir_trans"/>
    <property type="match status" value="1"/>
</dbReference>
<name>A0A645AGS3_9ZZZZ</name>
<feature type="transmembrane region" description="Helical" evidence="5">
    <location>
        <begin position="47"/>
        <end position="69"/>
    </location>
</feature>
<dbReference type="EMBL" id="VSSQ01013842">
    <property type="protein sequence ID" value="MPM52395.1"/>
    <property type="molecule type" value="Genomic_DNA"/>
</dbReference>
<dbReference type="PANTHER" id="PTHR30520">
    <property type="entry name" value="FORMATE TRANSPORTER-RELATED"/>
    <property type="match status" value="1"/>
</dbReference>